<dbReference type="Proteomes" id="UP000010931">
    <property type="component" value="Unassembled WGS sequence"/>
</dbReference>
<comment type="caution">
    <text evidence="1">The sequence shown here is derived from an EMBL/GenBank/DDBJ whole genome shotgun (WGS) entry which is preliminary data.</text>
</comment>
<organism evidence="1 2">
    <name type="scientific">Streptomyces turgidiscabies (strain Car8)</name>
    <dbReference type="NCBI Taxonomy" id="698760"/>
    <lineage>
        <taxon>Bacteria</taxon>
        <taxon>Bacillati</taxon>
        <taxon>Actinomycetota</taxon>
        <taxon>Actinomycetes</taxon>
        <taxon>Kitasatosporales</taxon>
        <taxon>Streptomycetaceae</taxon>
        <taxon>Streptomyces</taxon>
    </lineage>
</organism>
<protein>
    <submittedName>
        <fullName evidence="1">Uncharacterized protein</fullName>
    </submittedName>
</protein>
<accession>L7EYK0</accession>
<proteinExistence type="predicted"/>
<evidence type="ECO:0000313" key="2">
    <source>
        <dbReference type="Proteomes" id="UP000010931"/>
    </source>
</evidence>
<sequence>TPFLRLLTKTLTLLWWLPTVERTPLPIAQRLLPSPGTDSAGR</sequence>
<keyword evidence="2" id="KW-1185">Reference proteome</keyword>
<gene>
    <name evidence="1" type="ORF">STRTUCAR8_09594</name>
</gene>
<reference evidence="1 2" key="1">
    <citation type="journal article" date="2011" name="Plasmid">
        <title>Streptomyces turgidiscabies Car8 contains a modular pathogenicity island that shares virulence genes with other actinobacterial plant pathogens.</title>
        <authorList>
            <person name="Huguet-Tapia J.C."/>
            <person name="Badger J.H."/>
            <person name="Loria R."/>
            <person name="Pettis G.S."/>
        </authorList>
    </citation>
    <scope>NUCLEOTIDE SEQUENCE [LARGE SCALE GENOMIC DNA]</scope>
    <source>
        <strain evidence="1 2">Car8</strain>
    </source>
</reference>
<evidence type="ECO:0000313" key="1">
    <source>
        <dbReference type="EMBL" id="ELP64508.1"/>
    </source>
</evidence>
<feature type="non-terminal residue" evidence="1">
    <location>
        <position position="1"/>
    </location>
</feature>
<name>L7EYK0_STRT8</name>
<dbReference type="EMBL" id="AEJB01000448">
    <property type="protein sequence ID" value="ELP64508.1"/>
    <property type="molecule type" value="Genomic_DNA"/>
</dbReference>
<dbReference type="AlphaFoldDB" id="L7EYK0"/>